<dbReference type="InterPro" id="IPR017927">
    <property type="entry name" value="FAD-bd_FR_type"/>
</dbReference>
<evidence type="ECO:0000256" key="9">
    <source>
        <dbReference type="SAM" id="SignalP"/>
    </source>
</evidence>
<feature type="compositionally biased region" description="Low complexity" evidence="7">
    <location>
        <begin position="694"/>
        <end position="711"/>
    </location>
</feature>
<feature type="transmembrane region" description="Helical" evidence="8">
    <location>
        <begin position="221"/>
        <end position="246"/>
    </location>
</feature>
<dbReference type="Pfam" id="PF01794">
    <property type="entry name" value="Ferric_reduct"/>
    <property type="match status" value="1"/>
</dbReference>
<dbReference type="EMBL" id="LVYI01000002">
    <property type="protein sequence ID" value="OAP63403.1"/>
    <property type="molecule type" value="Genomic_DNA"/>
</dbReference>
<evidence type="ECO:0000256" key="3">
    <source>
        <dbReference type="ARBA" id="ARBA00022692"/>
    </source>
</evidence>
<dbReference type="PANTHER" id="PTHR32361:SF28">
    <property type="entry name" value="FRP1P"/>
    <property type="match status" value="1"/>
</dbReference>
<feature type="region of interest" description="Disordered" evidence="7">
    <location>
        <begin position="683"/>
        <end position="732"/>
    </location>
</feature>
<evidence type="ECO:0000259" key="10">
    <source>
        <dbReference type="PROSITE" id="PS51384"/>
    </source>
</evidence>
<evidence type="ECO:0000256" key="2">
    <source>
        <dbReference type="ARBA" id="ARBA00022448"/>
    </source>
</evidence>
<dbReference type="InterPro" id="IPR039261">
    <property type="entry name" value="FNR_nucleotide-bd"/>
</dbReference>
<protein>
    <recommendedName>
        <fullName evidence="10">FAD-binding FR-type domain-containing protein</fullName>
    </recommendedName>
</protein>
<reference evidence="11 12" key="1">
    <citation type="submission" date="2016-04" db="EMBL/GenBank/DDBJ databases">
        <title>Draft genome of Fonsecaea erecta CBS 125763.</title>
        <authorList>
            <person name="Weiss V.A."/>
            <person name="Vicente V.A."/>
            <person name="Raittz R.T."/>
            <person name="Moreno L.F."/>
            <person name="De Souza E.M."/>
            <person name="Pedrosa F.O."/>
            <person name="Steffens M.B."/>
            <person name="Faoro H."/>
            <person name="Tadra-Sfeir M.Z."/>
            <person name="Najafzadeh M.J."/>
            <person name="Felipe M.S."/>
            <person name="Teixeira M."/>
            <person name="Sun J."/>
            <person name="Xi L."/>
            <person name="Gomes R."/>
            <person name="De Azevedo C.M."/>
            <person name="Salgado C.G."/>
            <person name="Da Silva M.B."/>
            <person name="Nascimento M.F."/>
            <person name="Queiroz-Telles F."/>
            <person name="Attili D.S."/>
            <person name="Gorbushina A."/>
        </authorList>
    </citation>
    <scope>NUCLEOTIDE SEQUENCE [LARGE SCALE GENOMIC DNA]</scope>
    <source>
        <strain evidence="11 12">CBS 125763</strain>
    </source>
</reference>
<dbReference type="GeneID" id="30006800"/>
<evidence type="ECO:0000256" key="6">
    <source>
        <dbReference type="ARBA" id="ARBA00023136"/>
    </source>
</evidence>
<dbReference type="InterPro" id="IPR013112">
    <property type="entry name" value="FAD-bd_8"/>
</dbReference>
<dbReference type="GO" id="GO:0000293">
    <property type="term" value="F:ferric-chelate reductase activity"/>
    <property type="evidence" value="ECO:0007669"/>
    <property type="project" value="TreeGrafter"/>
</dbReference>
<comment type="caution">
    <text evidence="11">The sequence shown here is derived from an EMBL/GenBank/DDBJ whole genome shotgun (WGS) entry which is preliminary data.</text>
</comment>
<organism evidence="11 12">
    <name type="scientific">Fonsecaea erecta</name>
    <dbReference type="NCBI Taxonomy" id="1367422"/>
    <lineage>
        <taxon>Eukaryota</taxon>
        <taxon>Fungi</taxon>
        <taxon>Dikarya</taxon>
        <taxon>Ascomycota</taxon>
        <taxon>Pezizomycotina</taxon>
        <taxon>Eurotiomycetes</taxon>
        <taxon>Chaetothyriomycetidae</taxon>
        <taxon>Chaetothyriales</taxon>
        <taxon>Herpotrichiellaceae</taxon>
        <taxon>Fonsecaea</taxon>
    </lineage>
</organism>
<dbReference type="CDD" id="cd06186">
    <property type="entry name" value="NOX_Duox_like_FAD_NADP"/>
    <property type="match status" value="1"/>
</dbReference>
<dbReference type="GO" id="GO:0006826">
    <property type="term" value="P:iron ion transport"/>
    <property type="evidence" value="ECO:0007669"/>
    <property type="project" value="TreeGrafter"/>
</dbReference>
<dbReference type="InterPro" id="IPR051410">
    <property type="entry name" value="Ferric/Cupric_Reductase"/>
</dbReference>
<feature type="compositionally biased region" description="Low complexity" evidence="7">
    <location>
        <begin position="123"/>
        <end position="138"/>
    </location>
</feature>
<feature type="transmembrane region" description="Helical" evidence="8">
    <location>
        <begin position="274"/>
        <end position="293"/>
    </location>
</feature>
<evidence type="ECO:0000313" key="11">
    <source>
        <dbReference type="EMBL" id="OAP63403.1"/>
    </source>
</evidence>
<dbReference type="STRING" id="1367422.A0A178ZVX7"/>
<dbReference type="Pfam" id="PF08022">
    <property type="entry name" value="FAD_binding_8"/>
    <property type="match status" value="1"/>
</dbReference>
<feature type="transmembrane region" description="Helical" evidence="8">
    <location>
        <begin position="197"/>
        <end position="215"/>
    </location>
</feature>
<keyword evidence="3 8" id="KW-0812">Transmembrane</keyword>
<keyword evidence="5" id="KW-0406">Ion transport</keyword>
<dbReference type="OrthoDB" id="17725at2759"/>
<feature type="signal peptide" evidence="9">
    <location>
        <begin position="1"/>
        <end position="23"/>
    </location>
</feature>
<evidence type="ECO:0000256" key="8">
    <source>
        <dbReference type="SAM" id="Phobius"/>
    </source>
</evidence>
<dbReference type="RefSeq" id="XP_018696770.1">
    <property type="nucleotide sequence ID" value="XM_018834146.1"/>
</dbReference>
<dbReference type="PROSITE" id="PS51384">
    <property type="entry name" value="FAD_FR"/>
    <property type="match status" value="1"/>
</dbReference>
<proteinExistence type="predicted"/>
<dbReference type="AlphaFoldDB" id="A0A178ZVX7"/>
<keyword evidence="6 8" id="KW-0472">Membrane</keyword>
<feature type="transmembrane region" description="Helical" evidence="8">
    <location>
        <begin position="305"/>
        <end position="323"/>
    </location>
</feature>
<evidence type="ECO:0000256" key="5">
    <source>
        <dbReference type="ARBA" id="ARBA00023065"/>
    </source>
</evidence>
<feature type="chain" id="PRO_5008098778" description="FAD-binding FR-type domain-containing protein" evidence="9">
    <location>
        <begin position="24"/>
        <end position="777"/>
    </location>
</feature>
<keyword evidence="2" id="KW-0813">Transport</keyword>
<feature type="region of interest" description="Disordered" evidence="7">
    <location>
        <begin position="101"/>
        <end position="147"/>
    </location>
</feature>
<comment type="subcellular location">
    <subcellularLocation>
        <location evidence="1">Membrane</location>
        <topology evidence="1">Multi-pass membrane protein</topology>
    </subcellularLocation>
</comment>
<keyword evidence="9" id="KW-0732">Signal</keyword>
<name>A0A178ZVX7_9EURO</name>
<evidence type="ECO:0000256" key="4">
    <source>
        <dbReference type="ARBA" id="ARBA00022989"/>
    </source>
</evidence>
<evidence type="ECO:0000256" key="7">
    <source>
        <dbReference type="SAM" id="MobiDB-lite"/>
    </source>
</evidence>
<dbReference type="GO" id="GO:0005886">
    <property type="term" value="C:plasma membrane"/>
    <property type="evidence" value="ECO:0007669"/>
    <property type="project" value="TreeGrafter"/>
</dbReference>
<evidence type="ECO:0000313" key="12">
    <source>
        <dbReference type="Proteomes" id="UP000078343"/>
    </source>
</evidence>
<sequence length="777" mass="86361">MHPNCNSITFIALVSLLCSLTSSMDDAVLAEECLQVIRLSLKSSDSLVGTLADTGGIPQSEHIRKIITAILWHRKFILTYYAWIIVAVAVTGTLRFYKRAAPRHKRRDRNDQRLNNHGFTAPSSSSSSSSGTLTGTSTPMQKEDGLDNEEVKPLLSESRPDSRRRPALLDRLKSFLMFQPRPVPALTSPSNTLPDNATTLAVTFFLAVNLFYLFYRVPLSLPWIFILADRAGLLFVVNLPVLYFLAAKNNQPIKYLTGCSYEGLNILHRRLGEWMTCFAVIHMCGMLTVWYTILRPFGFSMLRFLSSKVVFLGLCAVMSYYVIYLTSVGWFRQLYYEAFLVVHIIVQFTALVFLFFHYPTARPYVSAAFAVWAIDRLLWRMTLSSRKFIATLEAAPDGHTVLVHCEIPLDHRRSSFFGIQTSLHHGWRASQHVFLTIPSMGFKYRFQAHPFTVASPAPPENTAAIKSWPLQLTIRAIDGFSRSLLHYARHHQHCEIVLDGPYGSTSALAAANLADRVLFVAGGSGIAVTYPLSWAIRVRNEGNDDAGLLSTRIAYKNGVKTIPAVVADSTPWVSDSKYAHFWVRQEKLHGQWICAVPRASAVKLSYEDEDAYGAMRHPAAQPGCEDDAVALVTRTFDTRSPGCECGRPDMQSEIYSWITSVSSSISGAPSRIAYYSTLSSSSSSTALEEGTPESNPASSSSLLQPPALQNSNPKTRDTPYSPSTLKDGKKTQGGNREKICIIVSGPDGLVRDVRNVAADLVRQGGWDIDVWAEKFGW</sequence>
<feature type="transmembrane region" description="Helical" evidence="8">
    <location>
        <begin position="335"/>
        <end position="355"/>
    </location>
</feature>
<dbReference type="Proteomes" id="UP000078343">
    <property type="component" value="Unassembled WGS sequence"/>
</dbReference>
<dbReference type="InterPro" id="IPR013130">
    <property type="entry name" value="Fe3_Rdtase_TM_dom"/>
</dbReference>
<keyword evidence="4 8" id="KW-1133">Transmembrane helix</keyword>
<evidence type="ECO:0000256" key="1">
    <source>
        <dbReference type="ARBA" id="ARBA00004141"/>
    </source>
</evidence>
<keyword evidence="12" id="KW-1185">Reference proteome</keyword>
<accession>A0A178ZVX7</accession>
<dbReference type="GO" id="GO:0006879">
    <property type="term" value="P:intracellular iron ion homeostasis"/>
    <property type="evidence" value="ECO:0007669"/>
    <property type="project" value="TreeGrafter"/>
</dbReference>
<feature type="domain" description="FAD-binding FR-type" evidence="10">
    <location>
        <begin position="376"/>
        <end position="508"/>
    </location>
</feature>
<feature type="transmembrane region" description="Helical" evidence="8">
    <location>
        <begin position="80"/>
        <end position="97"/>
    </location>
</feature>
<gene>
    <name evidence="11" type="ORF">AYL99_02630</name>
</gene>
<dbReference type="PANTHER" id="PTHR32361">
    <property type="entry name" value="FERRIC/CUPRIC REDUCTASE TRANSMEMBRANE COMPONENT"/>
    <property type="match status" value="1"/>
</dbReference>
<dbReference type="Gene3D" id="3.40.50.80">
    <property type="entry name" value="Nucleotide-binding domain of ferredoxin-NADP reductase (FNR) module"/>
    <property type="match status" value="1"/>
</dbReference>
<dbReference type="GO" id="GO:0015677">
    <property type="term" value="P:copper ion import"/>
    <property type="evidence" value="ECO:0007669"/>
    <property type="project" value="TreeGrafter"/>
</dbReference>